<feature type="region of interest" description="Disordered" evidence="1">
    <location>
        <begin position="174"/>
        <end position="200"/>
    </location>
</feature>
<dbReference type="InterPro" id="IPR059179">
    <property type="entry name" value="MLKL-like_MCAfunc"/>
</dbReference>
<keyword evidence="3" id="KW-1185">Reference proteome</keyword>
<gene>
    <name evidence="2" type="ORF">FIBSPDRAFT_927201</name>
</gene>
<protein>
    <submittedName>
        <fullName evidence="2">Uncharacterized protein</fullName>
    </submittedName>
</protein>
<sequence>MSHNSPNPRSEYPNYTHMSAKDHFVGASSTILDLAKELSALIPNAGPLSQVLGITGQLFAIVNQVKTNEGDCVFLVERILRFLKDIATQCERLNAPIGVGSPTDALLKDLISIDLIKTDAKDWQAFSFWRALSHRDTIKDAILNHKTNLEDCFRSFTVSFTRSCLMPLSFSRSSLRTDGNASANWSSSRQPGQSEHHTGW</sequence>
<dbReference type="AlphaFoldDB" id="A0A166S854"/>
<dbReference type="EMBL" id="KV417500">
    <property type="protein sequence ID" value="KZP29133.1"/>
    <property type="molecule type" value="Genomic_DNA"/>
</dbReference>
<evidence type="ECO:0000313" key="3">
    <source>
        <dbReference type="Proteomes" id="UP000076532"/>
    </source>
</evidence>
<name>A0A166S854_9AGAM</name>
<evidence type="ECO:0000256" key="1">
    <source>
        <dbReference type="SAM" id="MobiDB-lite"/>
    </source>
</evidence>
<reference evidence="2 3" key="1">
    <citation type="journal article" date="2016" name="Mol. Biol. Evol.">
        <title>Comparative Genomics of Early-Diverging Mushroom-Forming Fungi Provides Insights into the Origins of Lignocellulose Decay Capabilities.</title>
        <authorList>
            <person name="Nagy L.G."/>
            <person name="Riley R."/>
            <person name="Tritt A."/>
            <person name="Adam C."/>
            <person name="Daum C."/>
            <person name="Floudas D."/>
            <person name="Sun H."/>
            <person name="Yadav J.S."/>
            <person name="Pangilinan J."/>
            <person name="Larsson K.H."/>
            <person name="Matsuura K."/>
            <person name="Barry K."/>
            <person name="Labutti K."/>
            <person name="Kuo R."/>
            <person name="Ohm R.A."/>
            <person name="Bhattacharya S.S."/>
            <person name="Shirouzu T."/>
            <person name="Yoshinaga Y."/>
            <person name="Martin F.M."/>
            <person name="Grigoriev I.V."/>
            <person name="Hibbett D.S."/>
        </authorList>
    </citation>
    <scope>NUCLEOTIDE SEQUENCE [LARGE SCALE GENOMIC DNA]</scope>
    <source>
        <strain evidence="2 3">CBS 109695</strain>
    </source>
</reference>
<feature type="compositionally biased region" description="Polar residues" evidence="1">
    <location>
        <begin position="174"/>
        <end position="193"/>
    </location>
</feature>
<dbReference type="CDD" id="cd21037">
    <property type="entry name" value="MLKL_NTD"/>
    <property type="match status" value="1"/>
</dbReference>
<proteinExistence type="predicted"/>
<organism evidence="2 3">
    <name type="scientific">Athelia psychrophila</name>
    <dbReference type="NCBI Taxonomy" id="1759441"/>
    <lineage>
        <taxon>Eukaryota</taxon>
        <taxon>Fungi</taxon>
        <taxon>Dikarya</taxon>
        <taxon>Basidiomycota</taxon>
        <taxon>Agaricomycotina</taxon>
        <taxon>Agaricomycetes</taxon>
        <taxon>Agaricomycetidae</taxon>
        <taxon>Atheliales</taxon>
        <taxon>Atheliaceae</taxon>
        <taxon>Athelia</taxon>
    </lineage>
</organism>
<evidence type="ECO:0000313" key="2">
    <source>
        <dbReference type="EMBL" id="KZP29133.1"/>
    </source>
</evidence>
<dbReference type="Proteomes" id="UP000076532">
    <property type="component" value="Unassembled WGS sequence"/>
</dbReference>
<accession>A0A166S854</accession>